<evidence type="ECO:0000256" key="1">
    <source>
        <dbReference type="SAM" id="MobiDB-lite"/>
    </source>
</evidence>
<dbReference type="EMBL" id="PGOL01000169">
    <property type="protein sequence ID" value="PKI75437.1"/>
    <property type="molecule type" value="Genomic_DNA"/>
</dbReference>
<keyword evidence="3" id="KW-1185">Reference proteome</keyword>
<evidence type="ECO:0000313" key="3">
    <source>
        <dbReference type="Proteomes" id="UP000233551"/>
    </source>
</evidence>
<feature type="compositionally biased region" description="Basic and acidic residues" evidence="1">
    <location>
        <begin position="82"/>
        <end position="91"/>
    </location>
</feature>
<sequence length="123" mass="13045">MEVKVVKVKPSASALPPLTVNSDGDSNALPLLLAPSSLVGRPSSSSEASSKCLKTLSLSSTSSSDAAEATSDSNSDIVVAEEVNRSTRESEGESSCWRVVMRDDRSWWVVDTFSSSSSRKESM</sequence>
<accession>A0A2I0L418</accession>
<evidence type="ECO:0000313" key="2">
    <source>
        <dbReference type="EMBL" id="PKI75437.1"/>
    </source>
</evidence>
<gene>
    <name evidence="2" type="ORF">CRG98_004107</name>
</gene>
<reference evidence="2 3" key="1">
    <citation type="submission" date="2017-11" db="EMBL/GenBank/DDBJ databases">
        <title>De-novo sequencing of pomegranate (Punica granatum L.) genome.</title>
        <authorList>
            <person name="Akparov Z."/>
            <person name="Amiraslanov A."/>
            <person name="Hajiyeva S."/>
            <person name="Abbasov M."/>
            <person name="Kaur K."/>
            <person name="Hamwieh A."/>
            <person name="Solovyev V."/>
            <person name="Salamov A."/>
            <person name="Braich B."/>
            <person name="Kosarev P."/>
            <person name="Mahmoud A."/>
            <person name="Hajiyev E."/>
            <person name="Babayeva S."/>
            <person name="Izzatullayeva V."/>
            <person name="Mammadov A."/>
            <person name="Mammadov A."/>
            <person name="Sharifova S."/>
            <person name="Ojaghi J."/>
            <person name="Eynullazada K."/>
            <person name="Bayramov B."/>
            <person name="Abdulazimova A."/>
            <person name="Shahmuradov I."/>
        </authorList>
    </citation>
    <scope>NUCLEOTIDE SEQUENCE [LARGE SCALE GENOMIC DNA]</scope>
    <source>
        <strain evidence="3">cv. AG2017</strain>
        <tissue evidence="2">Leaf</tissue>
    </source>
</reference>
<feature type="compositionally biased region" description="Low complexity" evidence="1">
    <location>
        <begin position="60"/>
        <end position="76"/>
    </location>
</feature>
<proteinExistence type="predicted"/>
<protein>
    <submittedName>
        <fullName evidence="2">Uncharacterized protein</fullName>
    </submittedName>
</protein>
<feature type="region of interest" description="Disordered" evidence="1">
    <location>
        <begin position="1"/>
        <end position="26"/>
    </location>
</feature>
<dbReference type="Proteomes" id="UP000233551">
    <property type="component" value="Unassembled WGS sequence"/>
</dbReference>
<feature type="region of interest" description="Disordered" evidence="1">
    <location>
        <begin position="60"/>
        <end position="95"/>
    </location>
</feature>
<comment type="caution">
    <text evidence="2">The sequence shown here is derived from an EMBL/GenBank/DDBJ whole genome shotgun (WGS) entry which is preliminary data.</text>
</comment>
<name>A0A2I0L418_PUNGR</name>
<organism evidence="2 3">
    <name type="scientific">Punica granatum</name>
    <name type="common">Pomegranate</name>
    <dbReference type="NCBI Taxonomy" id="22663"/>
    <lineage>
        <taxon>Eukaryota</taxon>
        <taxon>Viridiplantae</taxon>
        <taxon>Streptophyta</taxon>
        <taxon>Embryophyta</taxon>
        <taxon>Tracheophyta</taxon>
        <taxon>Spermatophyta</taxon>
        <taxon>Magnoliopsida</taxon>
        <taxon>eudicotyledons</taxon>
        <taxon>Gunneridae</taxon>
        <taxon>Pentapetalae</taxon>
        <taxon>rosids</taxon>
        <taxon>malvids</taxon>
        <taxon>Myrtales</taxon>
        <taxon>Lythraceae</taxon>
        <taxon>Punica</taxon>
    </lineage>
</organism>
<dbReference type="AlphaFoldDB" id="A0A2I0L418"/>